<dbReference type="InterPro" id="IPR007110">
    <property type="entry name" value="Ig-like_dom"/>
</dbReference>
<evidence type="ECO:0000256" key="2">
    <source>
        <dbReference type="ARBA" id="ARBA00023157"/>
    </source>
</evidence>
<evidence type="ECO:0000256" key="3">
    <source>
        <dbReference type="ARBA" id="ARBA00023319"/>
    </source>
</evidence>
<feature type="region of interest" description="Disordered" evidence="4">
    <location>
        <begin position="1"/>
        <end position="38"/>
    </location>
</feature>
<evidence type="ECO:0000256" key="1">
    <source>
        <dbReference type="ARBA" id="ARBA00022729"/>
    </source>
</evidence>
<dbReference type="SUPFAM" id="SSF48726">
    <property type="entry name" value="Immunoglobulin"/>
    <property type="match status" value="1"/>
</dbReference>
<dbReference type="PANTHER" id="PTHR45080:SF8">
    <property type="entry name" value="IG-LIKE DOMAIN-CONTAINING PROTEIN"/>
    <property type="match status" value="1"/>
</dbReference>
<dbReference type="GO" id="GO:0008046">
    <property type="term" value="F:axon guidance receptor activity"/>
    <property type="evidence" value="ECO:0007669"/>
    <property type="project" value="TreeGrafter"/>
</dbReference>
<evidence type="ECO:0000313" key="7">
    <source>
        <dbReference type="Proteomes" id="UP000243686"/>
    </source>
</evidence>
<keyword evidence="7" id="KW-1185">Reference proteome</keyword>
<keyword evidence="3" id="KW-0393">Immunoglobulin domain</keyword>
<organism evidence="6 7">
    <name type="scientific">Opisthorchis viverrini</name>
    <name type="common">Southeast Asian liver fluke</name>
    <dbReference type="NCBI Taxonomy" id="6198"/>
    <lineage>
        <taxon>Eukaryota</taxon>
        <taxon>Metazoa</taxon>
        <taxon>Spiralia</taxon>
        <taxon>Lophotrochozoa</taxon>
        <taxon>Platyhelminthes</taxon>
        <taxon>Trematoda</taxon>
        <taxon>Digenea</taxon>
        <taxon>Opisthorchiida</taxon>
        <taxon>Opisthorchiata</taxon>
        <taxon>Opisthorchiidae</taxon>
        <taxon>Opisthorchis</taxon>
    </lineage>
</organism>
<protein>
    <submittedName>
        <fullName evidence="6">Immunoglobulin I-set domain protein</fullName>
    </submittedName>
</protein>
<dbReference type="GO" id="GO:0050808">
    <property type="term" value="P:synapse organization"/>
    <property type="evidence" value="ECO:0007669"/>
    <property type="project" value="TreeGrafter"/>
</dbReference>
<dbReference type="InterPro" id="IPR003599">
    <property type="entry name" value="Ig_sub"/>
</dbReference>
<dbReference type="InterPro" id="IPR013098">
    <property type="entry name" value="Ig_I-set"/>
</dbReference>
<dbReference type="GO" id="GO:0007156">
    <property type="term" value="P:homophilic cell adhesion via plasma membrane adhesion molecules"/>
    <property type="evidence" value="ECO:0007669"/>
    <property type="project" value="TreeGrafter"/>
</dbReference>
<accession>A0A1S8WXE0</accession>
<dbReference type="GO" id="GO:0043025">
    <property type="term" value="C:neuronal cell body"/>
    <property type="evidence" value="ECO:0007669"/>
    <property type="project" value="TreeGrafter"/>
</dbReference>
<reference evidence="6 7" key="1">
    <citation type="submission" date="2015-03" db="EMBL/GenBank/DDBJ databases">
        <title>Draft genome of the nematode, Opisthorchis viverrini.</title>
        <authorList>
            <person name="Mitreva M."/>
        </authorList>
    </citation>
    <scope>NUCLEOTIDE SEQUENCE [LARGE SCALE GENOMIC DNA]</scope>
    <source>
        <strain evidence="6">Khon Kaen</strain>
    </source>
</reference>
<sequence>MAAVELRERERKVKNWEQSERKSLTGPNGNAHAVPVEDRSLSLDAPVITGPEGKNPRPVLQDASTRLFCDWDASPRAQVEWFKDGELIDPKRFSRANISSSETQLYLYNVQPTDAGKYRCVVSNEYGQAKRQWTVQVMCKFNAPKSDQTNRLDRYTLISKVVYLGFLILLVTAPLQEKNKLGQSVPPSRCYLPEKLLPTTERSNLADCVSCLYSMIPELWLSIIPVEEGRNETPSKTVRSLQQLTWEVFYHRINNAHTII</sequence>
<feature type="domain" description="Ig-like" evidence="5">
    <location>
        <begin position="46"/>
        <end position="136"/>
    </location>
</feature>
<dbReference type="InterPro" id="IPR003598">
    <property type="entry name" value="Ig_sub2"/>
</dbReference>
<feature type="compositionally biased region" description="Basic and acidic residues" evidence="4">
    <location>
        <begin position="1"/>
        <end position="23"/>
    </location>
</feature>
<dbReference type="SMART" id="SM00409">
    <property type="entry name" value="IG"/>
    <property type="match status" value="1"/>
</dbReference>
<gene>
    <name evidence="6" type="ORF">X801_05001</name>
</gene>
<evidence type="ECO:0000313" key="6">
    <source>
        <dbReference type="EMBL" id="OON19136.1"/>
    </source>
</evidence>
<dbReference type="Proteomes" id="UP000243686">
    <property type="component" value="Unassembled WGS sequence"/>
</dbReference>
<dbReference type="FunFam" id="2.60.40.10:FF:000032">
    <property type="entry name" value="palladin isoform X1"/>
    <property type="match status" value="1"/>
</dbReference>
<dbReference type="CDD" id="cd00096">
    <property type="entry name" value="Ig"/>
    <property type="match status" value="1"/>
</dbReference>
<dbReference type="PROSITE" id="PS50835">
    <property type="entry name" value="IG_LIKE"/>
    <property type="match status" value="1"/>
</dbReference>
<name>A0A1S8WXE0_OPIVI</name>
<dbReference type="Gene3D" id="2.60.40.10">
    <property type="entry name" value="Immunoglobulins"/>
    <property type="match status" value="1"/>
</dbReference>
<dbReference type="Pfam" id="PF07679">
    <property type="entry name" value="I-set"/>
    <property type="match status" value="1"/>
</dbReference>
<dbReference type="EMBL" id="KV893562">
    <property type="protein sequence ID" value="OON19136.1"/>
    <property type="molecule type" value="Genomic_DNA"/>
</dbReference>
<dbReference type="GO" id="GO:0005886">
    <property type="term" value="C:plasma membrane"/>
    <property type="evidence" value="ECO:0007669"/>
    <property type="project" value="TreeGrafter"/>
</dbReference>
<keyword evidence="2" id="KW-1015">Disulfide bond</keyword>
<dbReference type="InterPro" id="IPR036179">
    <property type="entry name" value="Ig-like_dom_sf"/>
</dbReference>
<proteinExistence type="predicted"/>
<dbReference type="GO" id="GO:0030424">
    <property type="term" value="C:axon"/>
    <property type="evidence" value="ECO:0007669"/>
    <property type="project" value="TreeGrafter"/>
</dbReference>
<dbReference type="SMART" id="SM00408">
    <property type="entry name" value="IGc2"/>
    <property type="match status" value="1"/>
</dbReference>
<dbReference type="PANTHER" id="PTHR45080">
    <property type="entry name" value="CONTACTIN 5"/>
    <property type="match status" value="1"/>
</dbReference>
<evidence type="ECO:0000259" key="5">
    <source>
        <dbReference type="PROSITE" id="PS50835"/>
    </source>
</evidence>
<dbReference type="InterPro" id="IPR050958">
    <property type="entry name" value="Cell_Adh-Cytoskel_Orgn"/>
</dbReference>
<dbReference type="InterPro" id="IPR013783">
    <property type="entry name" value="Ig-like_fold"/>
</dbReference>
<evidence type="ECO:0000256" key="4">
    <source>
        <dbReference type="SAM" id="MobiDB-lite"/>
    </source>
</evidence>
<keyword evidence="1" id="KW-0732">Signal</keyword>
<dbReference type="AlphaFoldDB" id="A0A1S8WXE0"/>